<dbReference type="EMBL" id="CP018632">
    <property type="protein sequence ID" value="ASJ75097.1"/>
    <property type="molecule type" value="Genomic_DNA"/>
</dbReference>
<reference evidence="2 3" key="1">
    <citation type="submission" date="2016-12" db="EMBL/GenBank/DDBJ databases">
        <authorList>
            <person name="Song W.-J."/>
            <person name="Kurnit D.M."/>
        </authorList>
    </citation>
    <scope>NUCLEOTIDE SEQUENCE [LARGE SCALE GENOMIC DNA]</scope>
    <source>
        <strain evidence="2 3">IMCC3135</strain>
    </source>
</reference>
<dbReference type="Pfam" id="PF10052">
    <property type="entry name" value="DUF2288"/>
    <property type="match status" value="1"/>
</dbReference>
<dbReference type="KEGG" id="gai:IMCC3135_25170"/>
<evidence type="ECO:0008006" key="4">
    <source>
        <dbReference type="Google" id="ProtNLM"/>
    </source>
</evidence>
<dbReference type="OrthoDB" id="195194at2"/>
<proteinExistence type="predicted"/>
<protein>
    <recommendedName>
        <fullName evidence="4">DUF2288 domain-containing protein</fullName>
    </recommendedName>
</protein>
<dbReference type="Proteomes" id="UP000250079">
    <property type="component" value="Chromosome"/>
</dbReference>
<dbReference type="InterPro" id="IPR018741">
    <property type="entry name" value="DUF2288"/>
</dbReference>
<gene>
    <name evidence="2" type="ORF">IMCC3135_25170</name>
</gene>
<name>A0A2Z2P381_9GAMM</name>
<dbReference type="RefSeq" id="WP_088920050.1">
    <property type="nucleotide sequence ID" value="NZ_CP018632.1"/>
</dbReference>
<dbReference type="AlphaFoldDB" id="A0A2Z2P381"/>
<evidence type="ECO:0000313" key="3">
    <source>
        <dbReference type="Proteomes" id="UP000250079"/>
    </source>
</evidence>
<organism evidence="2 3">
    <name type="scientific">Granulosicoccus antarcticus IMCC3135</name>
    <dbReference type="NCBI Taxonomy" id="1192854"/>
    <lineage>
        <taxon>Bacteria</taxon>
        <taxon>Pseudomonadati</taxon>
        <taxon>Pseudomonadota</taxon>
        <taxon>Gammaproteobacteria</taxon>
        <taxon>Chromatiales</taxon>
        <taxon>Granulosicoccaceae</taxon>
        <taxon>Granulosicoccus</taxon>
    </lineage>
</organism>
<sequence>MNDDDKKSTLEPGDENLSSDLNGETAIIAWSELVRHFARGVVIHVSVELDLVETAECLTRDDVEMLKKWLDSGVLRRASDDDARDWTAREPEFWCVVTAPWVLVQEKSMQSDSLDATPPVLH</sequence>
<feature type="region of interest" description="Disordered" evidence="1">
    <location>
        <begin position="1"/>
        <end position="20"/>
    </location>
</feature>
<keyword evidence="3" id="KW-1185">Reference proteome</keyword>
<evidence type="ECO:0000313" key="2">
    <source>
        <dbReference type="EMBL" id="ASJ75097.1"/>
    </source>
</evidence>
<accession>A0A2Z2P381</accession>
<evidence type="ECO:0000256" key="1">
    <source>
        <dbReference type="SAM" id="MobiDB-lite"/>
    </source>
</evidence>